<accession>A0A0E9RXR1</accession>
<protein>
    <submittedName>
        <fullName evidence="1">Uncharacterized protein</fullName>
    </submittedName>
</protein>
<reference evidence="1" key="1">
    <citation type="submission" date="2014-11" db="EMBL/GenBank/DDBJ databases">
        <authorList>
            <person name="Amaro Gonzalez C."/>
        </authorList>
    </citation>
    <scope>NUCLEOTIDE SEQUENCE</scope>
</reference>
<dbReference type="AlphaFoldDB" id="A0A0E9RXR1"/>
<sequence>MTEVLLAQTINQLINRPIKHNKSVRRVYYVRVWGNVSD</sequence>
<organism evidence="1">
    <name type="scientific">Anguilla anguilla</name>
    <name type="common">European freshwater eel</name>
    <name type="synonym">Muraena anguilla</name>
    <dbReference type="NCBI Taxonomy" id="7936"/>
    <lineage>
        <taxon>Eukaryota</taxon>
        <taxon>Metazoa</taxon>
        <taxon>Chordata</taxon>
        <taxon>Craniata</taxon>
        <taxon>Vertebrata</taxon>
        <taxon>Euteleostomi</taxon>
        <taxon>Actinopterygii</taxon>
        <taxon>Neopterygii</taxon>
        <taxon>Teleostei</taxon>
        <taxon>Anguilliformes</taxon>
        <taxon>Anguillidae</taxon>
        <taxon>Anguilla</taxon>
    </lineage>
</organism>
<dbReference type="EMBL" id="GBXM01074925">
    <property type="protein sequence ID" value="JAH33652.1"/>
    <property type="molecule type" value="Transcribed_RNA"/>
</dbReference>
<name>A0A0E9RXR1_ANGAN</name>
<reference evidence="1" key="2">
    <citation type="journal article" date="2015" name="Fish Shellfish Immunol.">
        <title>Early steps in the European eel (Anguilla anguilla)-Vibrio vulnificus interaction in the gills: Role of the RtxA13 toxin.</title>
        <authorList>
            <person name="Callol A."/>
            <person name="Pajuelo D."/>
            <person name="Ebbesson L."/>
            <person name="Teles M."/>
            <person name="MacKenzie S."/>
            <person name="Amaro C."/>
        </authorList>
    </citation>
    <scope>NUCLEOTIDE SEQUENCE</scope>
</reference>
<proteinExistence type="predicted"/>
<evidence type="ECO:0000313" key="1">
    <source>
        <dbReference type="EMBL" id="JAH33652.1"/>
    </source>
</evidence>